<comment type="caution">
    <text evidence="1">The sequence shown here is derived from an EMBL/GenBank/DDBJ whole genome shotgun (WGS) entry which is preliminary data.</text>
</comment>
<keyword evidence="2" id="KW-1185">Reference proteome</keyword>
<dbReference type="EMBL" id="JAGGLQ010000003">
    <property type="protein sequence ID" value="MBP2036244.1"/>
    <property type="molecule type" value="Genomic_DNA"/>
</dbReference>
<organism evidence="1 2">
    <name type="scientific">Streptomyces avidinii</name>
    <dbReference type="NCBI Taxonomy" id="1895"/>
    <lineage>
        <taxon>Bacteria</taxon>
        <taxon>Bacillati</taxon>
        <taxon>Actinomycetota</taxon>
        <taxon>Actinomycetes</taxon>
        <taxon>Kitasatosporales</taxon>
        <taxon>Streptomycetaceae</taxon>
        <taxon>Streptomyces</taxon>
    </lineage>
</organism>
<gene>
    <name evidence="1" type="ORF">J2Z77_002035</name>
</gene>
<evidence type="ECO:0000313" key="1">
    <source>
        <dbReference type="EMBL" id="MBP2036244.1"/>
    </source>
</evidence>
<proteinExistence type="predicted"/>
<reference evidence="1 2" key="1">
    <citation type="submission" date="2021-03" db="EMBL/GenBank/DDBJ databases">
        <title>Genomic Encyclopedia of Type Strains, Phase IV (KMG-IV): sequencing the most valuable type-strain genomes for metagenomic binning, comparative biology and taxonomic classification.</title>
        <authorList>
            <person name="Goeker M."/>
        </authorList>
    </citation>
    <scope>NUCLEOTIDE SEQUENCE [LARGE SCALE GENOMIC DNA]</scope>
    <source>
        <strain evidence="1 2">DSM 40526</strain>
    </source>
</reference>
<accession>A0ABS4L1T4</accession>
<name>A0ABS4L1T4_STRAV</name>
<evidence type="ECO:0000313" key="2">
    <source>
        <dbReference type="Proteomes" id="UP001519310"/>
    </source>
</evidence>
<protein>
    <submittedName>
        <fullName evidence="1">Uncharacterized protein</fullName>
    </submittedName>
</protein>
<dbReference type="Proteomes" id="UP001519310">
    <property type="component" value="Unassembled WGS sequence"/>
</dbReference>
<sequence length="60" mass="6890">MTDFEHFGPFSEWLWPRLGMRYASALGWAVEIERAAEAAGTPAVDLFFELVDEFRAEPVR</sequence>
<dbReference type="RefSeq" id="WP_189963976.1">
    <property type="nucleotide sequence ID" value="NZ_BMVL01000001.1"/>
</dbReference>